<dbReference type="SMART" id="SM00926">
    <property type="entry name" value="Molybdop_Fe4S4"/>
    <property type="match status" value="1"/>
</dbReference>
<evidence type="ECO:0000256" key="4">
    <source>
        <dbReference type="ARBA" id="ARBA00023014"/>
    </source>
</evidence>
<dbReference type="InterPro" id="IPR006963">
    <property type="entry name" value="Mopterin_OxRdtase_4Fe-4S_dom"/>
</dbReference>
<evidence type="ECO:0000256" key="5">
    <source>
        <dbReference type="SAM" id="MobiDB-lite"/>
    </source>
</evidence>
<evidence type="ECO:0000259" key="6">
    <source>
        <dbReference type="PROSITE" id="PS51669"/>
    </source>
</evidence>
<dbReference type="InterPro" id="IPR009010">
    <property type="entry name" value="Asp_de-COase-like_dom_sf"/>
</dbReference>
<dbReference type="Pfam" id="PF04879">
    <property type="entry name" value="Molybdop_Fe4S4"/>
    <property type="match status" value="1"/>
</dbReference>
<evidence type="ECO:0000313" key="7">
    <source>
        <dbReference type="EMBL" id="GLH69579.1"/>
    </source>
</evidence>
<sequence length="753" mass="83668">MATLPQTPDQLRTAFGPHLNLAPPDGWDADPVPDRLVETHCCFCGQQCGIKLKVKDNRVIGFDPWEEFPFNKGKLCPKGVKRYLQGNHPDRLTKALMRTPEGFREADWETAMAHTVAKIQEIQGKYGKDAFAVLSGVSLTNEKSYHVGKFARLGLQTKNLDYNGRLCMVSAGAGNKKAFGLDRAANSWEDIEGAEVIWVAGSNVAECSPITTDYIWRARDRGAKLIVVDPRITPLARTADLVLPLKPGSDSALTNGILHLLDTWNLIDRAFIENHTQGFEETLSAVKDCTPEWTSRMTGLPVAAIEKAARMWGEARTSFLLHARGIEHQSKGVENVLGCINLVLATGRIGKPNCGYGTITGQGNGQGGREHGHKCDQLPGNRDIENPEHRKYICDVWGCTDEELPRKGQSAQEIMNAIHAGEIKGLLLLCFNPVVSLPDNQFTAEALSKLEFFVCLDFFASESAQYADVILPSALHEEDEGTSTSAEGRVIKINKAVDPPGDARPDWVILNEIAHRLGRGKYFDHFTSPEAIFNELRVASKGGTADYYGITYEKIERQMGVFWPCPSLDHPGTPRLFEGGRFAHPDGKARFVPTPWRPPMEVVDADYPVWLTSGRVVFHYLSGTQTRRIGWLVEQCPNPYLEIHPKLAERYGLKDGDAVEITSRRGSLVLPAKVVMTIRPDTVFIPYHWPGNLGANRLTARHLDPVSKIPEFKVSACRLQKTTPDRIPAELRELQRMAFEARTNQAALPQRVF</sequence>
<dbReference type="Pfam" id="PF01568">
    <property type="entry name" value="Molydop_binding"/>
    <property type="match status" value="1"/>
</dbReference>
<feature type="compositionally biased region" description="Polar residues" evidence="5">
    <location>
        <begin position="1"/>
        <end position="10"/>
    </location>
</feature>
<dbReference type="InterPro" id="IPR006656">
    <property type="entry name" value="Mopterin_OxRdtase"/>
</dbReference>
<dbReference type="CDD" id="cd00508">
    <property type="entry name" value="MopB_CT_Fdh-Nap-like"/>
    <property type="match status" value="1"/>
</dbReference>
<dbReference type="InterPro" id="IPR050123">
    <property type="entry name" value="Prok_molybdopt-oxidoreductase"/>
</dbReference>
<organism evidence="7 8">
    <name type="scientific">Geothrix rubra</name>
    <dbReference type="NCBI Taxonomy" id="2927977"/>
    <lineage>
        <taxon>Bacteria</taxon>
        <taxon>Pseudomonadati</taxon>
        <taxon>Acidobacteriota</taxon>
        <taxon>Holophagae</taxon>
        <taxon>Holophagales</taxon>
        <taxon>Holophagaceae</taxon>
        <taxon>Geothrix</taxon>
    </lineage>
</organism>
<feature type="region of interest" description="Disordered" evidence="5">
    <location>
        <begin position="1"/>
        <end position="27"/>
    </location>
</feature>
<keyword evidence="8" id="KW-1185">Reference proteome</keyword>
<protein>
    <submittedName>
        <fullName evidence="7">Assimilatory nitrate reductase catalytic subunit</fullName>
    </submittedName>
</protein>
<dbReference type="InterPro" id="IPR006657">
    <property type="entry name" value="MoPterin_dinucl-bd_dom"/>
</dbReference>
<dbReference type="SUPFAM" id="SSF53706">
    <property type="entry name" value="Formate dehydrogenase/DMSO reductase, domains 1-3"/>
    <property type="match status" value="1"/>
</dbReference>
<name>A0ABQ5Q4B0_9BACT</name>
<gene>
    <name evidence="7" type="primary">nasC</name>
    <name evidence="7" type="ORF">GETHPA_11120</name>
</gene>
<dbReference type="SUPFAM" id="SSF50692">
    <property type="entry name" value="ADC-like"/>
    <property type="match status" value="1"/>
</dbReference>
<dbReference type="Pfam" id="PF00384">
    <property type="entry name" value="Molybdopterin"/>
    <property type="match status" value="1"/>
</dbReference>
<keyword evidence="2" id="KW-0479">Metal-binding</keyword>
<keyword evidence="3" id="KW-0408">Iron</keyword>
<proteinExistence type="predicted"/>
<dbReference type="PROSITE" id="PS51669">
    <property type="entry name" value="4FE4S_MOW_BIS_MGD"/>
    <property type="match status" value="1"/>
</dbReference>
<dbReference type="Gene3D" id="3.40.50.740">
    <property type="match status" value="1"/>
</dbReference>
<comment type="caution">
    <text evidence="7">The sequence shown here is derived from an EMBL/GenBank/DDBJ whole genome shotgun (WGS) entry which is preliminary data.</text>
</comment>
<keyword evidence="1" id="KW-0004">4Fe-4S</keyword>
<evidence type="ECO:0000256" key="3">
    <source>
        <dbReference type="ARBA" id="ARBA00023004"/>
    </source>
</evidence>
<evidence type="ECO:0000256" key="2">
    <source>
        <dbReference type="ARBA" id="ARBA00022723"/>
    </source>
</evidence>
<feature type="domain" description="4Fe-4S Mo/W bis-MGD-type" evidence="6">
    <location>
        <begin position="34"/>
        <end position="90"/>
    </location>
</feature>
<dbReference type="PANTHER" id="PTHR43105:SF10">
    <property type="entry name" value="NADH-QUINONE OXIDOREDUCTASE SUBUNIT G"/>
    <property type="match status" value="1"/>
</dbReference>
<dbReference type="RefSeq" id="WP_285723595.1">
    <property type="nucleotide sequence ID" value="NZ_BSDD01000002.1"/>
</dbReference>
<dbReference type="Proteomes" id="UP001165089">
    <property type="component" value="Unassembled WGS sequence"/>
</dbReference>
<evidence type="ECO:0000256" key="1">
    <source>
        <dbReference type="ARBA" id="ARBA00022485"/>
    </source>
</evidence>
<keyword evidence="4" id="KW-0411">Iron-sulfur</keyword>
<dbReference type="Gene3D" id="3.40.228.10">
    <property type="entry name" value="Dimethylsulfoxide Reductase, domain 2"/>
    <property type="match status" value="1"/>
</dbReference>
<dbReference type="Gene3D" id="2.40.40.20">
    <property type="match status" value="1"/>
</dbReference>
<dbReference type="Gene3D" id="2.20.25.90">
    <property type="entry name" value="ADC-like domains"/>
    <property type="match status" value="1"/>
</dbReference>
<dbReference type="EMBL" id="BSDD01000002">
    <property type="protein sequence ID" value="GLH69579.1"/>
    <property type="molecule type" value="Genomic_DNA"/>
</dbReference>
<reference evidence="7 8" key="1">
    <citation type="journal article" date="2023" name="Antonie Van Leeuwenhoek">
        <title>Mesoterricola silvestris gen. nov., sp. nov., Mesoterricola sediminis sp. nov., Geothrix oryzae sp. nov., Geothrix edaphica sp. nov., Geothrix rubra sp. nov., and Geothrix limicola sp. nov., six novel members of Acidobacteriota isolated from soils.</title>
        <authorList>
            <person name="Itoh H."/>
            <person name="Sugisawa Y."/>
            <person name="Mise K."/>
            <person name="Xu Z."/>
            <person name="Kuniyasu M."/>
            <person name="Ushijima N."/>
            <person name="Kawano K."/>
            <person name="Kobayashi E."/>
            <person name="Shiratori Y."/>
            <person name="Masuda Y."/>
            <person name="Senoo K."/>
        </authorList>
    </citation>
    <scope>NUCLEOTIDE SEQUENCE [LARGE SCALE GENOMIC DNA]</scope>
    <source>
        <strain evidence="7 8">Red803</strain>
    </source>
</reference>
<evidence type="ECO:0000313" key="8">
    <source>
        <dbReference type="Proteomes" id="UP001165089"/>
    </source>
</evidence>
<dbReference type="PANTHER" id="PTHR43105">
    <property type="entry name" value="RESPIRATORY NITRATE REDUCTASE"/>
    <property type="match status" value="1"/>
</dbReference>
<accession>A0ABQ5Q4B0</accession>